<dbReference type="Proteomes" id="UP000567179">
    <property type="component" value="Unassembled WGS sequence"/>
</dbReference>
<accession>A0A8H5BX50</accession>
<dbReference type="Pfam" id="PF23274">
    <property type="entry name" value="DUF7077"/>
    <property type="match status" value="1"/>
</dbReference>
<dbReference type="AlphaFoldDB" id="A0A8H5BX50"/>
<evidence type="ECO:0000313" key="7">
    <source>
        <dbReference type="EMBL" id="KAF5330616.1"/>
    </source>
</evidence>
<evidence type="ECO:0000256" key="1">
    <source>
        <dbReference type="ARBA" id="ARBA00004555"/>
    </source>
</evidence>
<dbReference type="InterPro" id="IPR045126">
    <property type="entry name" value="TRAPPC10/Trs130"/>
</dbReference>
<dbReference type="EMBL" id="JAACJJ010000001">
    <property type="protein sequence ID" value="KAF5330616.1"/>
    <property type="molecule type" value="Genomic_DNA"/>
</dbReference>
<sequence>MSASAKPPAQRVLVSYAAPPSFVATPNWTKVYASFLGQLPLRNLHWKTNVKGSVKTIQELEVALVSFDSLREEHTQVPVTLLEKPLLHVYIVYCEDNDVETYRTTLKKQIKDWHTAVLSRKNQEWLILQIIRPDPLRQSTGTFFQIKGSVLDKLKTDFNTDKRDRCVQVNWVTGNDNPLAWAEFSNKLKDGLLYSFASAIDQRQDEVKRSENQQTMPGWNFCTFFILKESLASSFEGMNLFEEALVPYDELEALFYRVSKEKNMSWFGSLINTDATDDSSSFLSSERKAYRDLILANTISVFDFRIYLLARQCLLLAKLGRLKEITSKVGFFLGAFGKRLRDIESKIPPLFIEAWTYSSALSAVEQINAWSSSFKVDATKSSSANAGKAELLHIARTQLDIIGMEAGHLPKTPPFLMSATIAGKIEAGTEIKFSNENLLSAVKNQNAFYELYIALTNRAIDLYAKCGRRKFALKLHGSLAALDLHRGKVQAALTTYTSLPAHYAPHAWASLGSLMLSKALDTFAQLELPQDGEWIHLVLSYLKAWVEQSGEMLMYGRNRADYVRELVSSLKASLDRLETDLLHPEHPALTIKISHTAKLANTRDGSYFDVYVTNKLPCVFPIEEIALTATGRDTEKFRFVTTLTEGCPPGKSTYTVFCPTSASGLFNLESSEMRASKLVLQTHYRKSSKSPNSAPSSATLVRIPHDPLALNVRISQSNQIELGKPQSLMVTISSGRNTLKKVTIRPSCPQVAFHCKDASFLEGHGAGDLTVTSEDIEFGDVEPETEVTLLLPHSDASIIAAMKVNLDIGYVTEDEPSIDRTSYFSRVLITALPLSVNVEDFFRGKRLISKFTVSTTSHQHIRIAEASLDLPSGGLEGVHIQSASTKAKVVTVTPAQPANFAFILDSENGPVRESLTLRVKYRLLREEVESVIQEKVAETLLAHPSDTPYESVVLVNKLINALESDAAWVDMYGITGELVVPETSPDGEDDADLLEDVKKRLAVHKHPGKPDGEWRQIKIPVDVPFMNIVASACIQILSTPFSKTPEDGKIPALYAGQPITANVTIQTTFHWGSTSSDSKPDKGYLLRFNIEEMVREWLISGPKRGDFIAKDNDTYTIPITLIPLHHGEFNLPRITMTALPMAGAFTMGSMAVPSIETYQAHGAEKVLVLPRGGRSTFVVGMGPG</sequence>
<comment type="subcellular location">
    <subcellularLocation>
        <location evidence="1">Golgi apparatus</location>
    </subcellularLocation>
</comment>
<name>A0A8H5BX50_9AGAR</name>
<dbReference type="OrthoDB" id="10256906at2759"/>
<evidence type="ECO:0000259" key="5">
    <source>
        <dbReference type="Pfam" id="PF23036"/>
    </source>
</evidence>
<dbReference type="Pfam" id="PF12584">
    <property type="entry name" value="TRAPPC10"/>
    <property type="match status" value="1"/>
</dbReference>
<dbReference type="InterPro" id="IPR055505">
    <property type="entry name" value="DUF7077"/>
</dbReference>
<dbReference type="GO" id="GO:1990071">
    <property type="term" value="C:TRAPPII protein complex"/>
    <property type="evidence" value="ECO:0007669"/>
    <property type="project" value="InterPro"/>
</dbReference>
<dbReference type="GO" id="GO:0034498">
    <property type="term" value="P:early endosome to Golgi transport"/>
    <property type="evidence" value="ECO:0007669"/>
    <property type="project" value="TreeGrafter"/>
</dbReference>
<dbReference type="PANTHER" id="PTHR13251:SF3">
    <property type="entry name" value="TRAFFICKING PROTEIN PARTICLE COMPLEX SUBUNIT 10"/>
    <property type="match status" value="1"/>
</dbReference>
<feature type="domain" description="TRAPPC10/Trs130 C-terminal" evidence="4">
    <location>
        <begin position="1020"/>
        <end position="1169"/>
    </location>
</feature>
<comment type="caution">
    <text evidence="7">The sequence shown here is derived from an EMBL/GenBank/DDBJ whole genome shotgun (WGS) entry which is preliminary data.</text>
</comment>
<keyword evidence="2" id="KW-0813">Transport</keyword>
<evidence type="ECO:0000256" key="3">
    <source>
        <dbReference type="ARBA" id="ARBA00023034"/>
    </source>
</evidence>
<dbReference type="PANTHER" id="PTHR13251">
    <property type="entry name" value="EPILEPSY HOLOPROSENCEPHALY CANDIDATE 1/TMEM1"/>
    <property type="match status" value="1"/>
</dbReference>
<evidence type="ECO:0008006" key="9">
    <source>
        <dbReference type="Google" id="ProtNLM"/>
    </source>
</evidence>
<dbReference type="InterPro" id="IPR056913">
    <property type="entry name" value="TRAPPC10/Trs130_N"/>
</dbReference>
<feature type="domain" description="DUF7077" evidence="6">
    <location>
        <begin position="709"/>
        <end position="815"/>
    </location>
</feature>
<keyword evidence="8" id="KW-1185">Reference proteome</keyword>
<gene>
    <name evidence="7" type="ORF">D9619_006002</name>
</gene>
<proteinExistence type="predicted"/>
<keyword evidence="3" id="KW-0333">Golgi apparatus</keyword>
<evidence type="ECO:0000313" key="8">
    <source>
        <dbReference type="Proteomes" id="UP000567179"/>
    </source>
</evidence>
<evidence type="ECO:0000259" key="6">
    <source>
        <dbReference type="Pfam" id="PF23274"/>
    </source>
</evidence>
<evidence type="ECO:0000259" key="4">
    <source>
        <dbReference type="Pfam" id="PF12584"/>
    </source>
</evidence>
<reference evidence="7 8" key="1">
    <citation type="journal article" date="2020" name="ISME J.">
        <title>Uncovering the hidden diversity of litter-decomposition mechanisms in mushroom-forming fungi.</title>
        <authorList>
            <person name="Floudas D."/>
            <person name="Bentzer J."/>
            <person name="Ahren D."/>
            <person name="Johansson T."/>
            <person name="Persson P."/>
            <person name="Tunlid A."/>
        </authorList>
    </citation>
    <scope>NUCLEOTIDE SEQUENCE [LARGE SCALE GENOMIC DNA]</scope>
    <source>
        <strain evidence="7 8">CBS 101986</strain>
    </source>
</reference>
<feature type="domain" description="TRAPPC10/Trs130 N-terminal" evidence="5">
    <location>
        <begin position="26"/>
        <end position="325"/>
    </location>
</feature>
<dbReference type="Pfam" id="PF23036">
    <property type="entry name" value="TRAPPC10_1st"/>
    <property type="match status" value="1"/>
</dbReference>
<dbReference type="GO" id="GO:0006891">
    <property type="term" value="P:intra-Golgi vesicle-mediated transport"/>
    <property type="evidence" value="ECO:0007669"/>
    <property type="project" value="TreeGrafter"/>
</dbReference>
<protein>
    <recommendedName>
        <fullName evidence="9">Trafficking protein particle complex subunit 10</fullName>
    </recommendedName>
</protein>
<dbReference type="GO" id="GO:0005829">
    <property type="term" value="C:cytosol"/>
    <property type="evidence" value="ECO:0007669"/>
    <property type="project" value="GOC"/>
</dbReference>
<evidence type="ECO:0000256" key="2">
    <source>
        <dbReference type="ARBA" id="ARBA00022448"/>
    </source>
</evidence>
<organism evidence="7 8">
    <name type="scientific">Psilocybe cf. subviscida</name>
    <dbReference type="NCBI Taxonomy" id="2480587"/>
    <lineage>
        <taxon>Eukaryota</taxon>
        <taxon>Fungi</taxon>
        <taxon>Dikarya</taxon>
        <taxon>Basidiomycota</taxon>
        <taxon>Agaricomycotina</taxon>
        <taxon>Agaricomycetes</taxon>
        <taxon>Agaricomycetidae</taxon>
        <taxon>Agaricales</taxon>
        <taxon>Agaricineae</taxon>
        <taxon>Strophariaceae</taxon>
        <taxon>Psilocybe</taxon>
    </lineage>
</organism>
<dbReference type="InterPro" id="IPR022233">
    <property type="entry name" value="TRAPPC10/Trs130_C"/>
</dbReference>